<sequence length="194" mass="22595">METEKWFVSDATCHELYPQPIRDLARRHWTPLLVAKKAASFLVTDPGVRILDIGSGAGKFCLAAGFHYPKAQFTGIEQREYLVQYANAALETTGLPNVSFIHGNFTQADFRQYDHFYFYNSFYENLAYTEKIDEQIEYSTELFEYYSHYLYKQLCNAPAGTRLVTYHSLETEIPTDFHVVHTDINDYLKCWIKV</sequence>
<gene>
    <name evidence="2" type="ORF">BC349_15605</name>
</gene>
<evidence type="ECO:0000313" key="2">
    <source>
        <dbReference type="EMBL" id="MBC6492486.1"/>
    </source>
</evidence>
<keyword evidence="3" id="KW-1185">Reference proteome</keyword>
<evidence type="ECO:0000259" key="1">
    <source>
        <dbReference type="Pfam" id="PF13847"/>
    </source>
</evidence>
<organism evidence="2 3">
    <name type="scientific">Flavihumibacter stibioxidans</name>
    <dbReference type="NCBI Taxonomy" id="1834163"/>
    <lineage>
        <taxon>Bacteria</taxon>
        <taxon>Pseudomonadati</taxon>
        <taxon>Bacteroidota</taxon>
        <taxon>Chitinophagia</taxon>
        <taxon>Chitinophagales</taxon>
        <taxon>Chitinophagaceae</taxon>
        <taxon>Flavihumibacter</taxon>
    </lineage>
</organism>
<reference evidence="2 3" key="1">
    <citation type="submission" date="2016-07" db="EMBL/GenBank/DDBJ databases">
        <title>Genome analysis of Flavihumibacter stibioxidans YS-17.</title>
        <authorList>
            <person name="Shi K."/>
            <person name="Han Y."/>
            <person name="Wang G."/>
        </authorList>
    </citation>
    <scope>NUCLEOTIDE SEQUENCE [LARGE SCALE GENOMIC DNA]</scope>
    <source>
        <strain evidence="2 3">YS-17</strain>
    </source>
</reference>
<dbReference type="CDD" id="cd02440">
    <property type="entry name" value="AdoMet_MTases"/>
    <property type="match status" value="1"/>
</dbReference>
<comment type="caution">
    <text evidence="2">The sequence shown here is derived from an EMBL/GenBank/DDBJ whole genome shotgun (WGS) entry which is preliminary data.</text>
</comment>
<dbReference type="SUPFAM" id="SSF53335">
    <property type="entry name" value="S-adenosyl-L-methionine-dependent methyltransferases"/>
    <property type="match status" value="1"/>
</dbReference>
<proteinExistence type="predicted"/>
<accession>A0ABR7MCX7</accession>
<dbReference type="Gene3D" id="3.40.50.150">
    <property type="entry name" value="Vaccinia Virus protein VP39"/>
    <property type="match status" value="1"/>
</dbReference>
<dbReference type="Pfam" id="PF13847">
    <property type="entry name" value="Methyltransf_31"/>
    <property type="match status" value="1"/>
</dbReference>
<dbReference type="EMBL" id="MBUA01000028">
    <property type="protein sequence ID" value="MBC6492486.1"/>
    <property type="molecule type" value="Genomic_DNA"/>
</dbReference>
<protein>
    <recommendedName>
        <fullName evidence="1">Methyltransferase domain-containing protein</fullName>
    </recommendedName>
</protein>
<feature type="domain" description="Methyltransferase" evidence="1">
    <location>
        <begin position="45"/>
        <end position="111"/>
    </location>
</feature>
<dbReference type="Proteomes" id="UP000765802">
    <property type="component" value="Unassembled WGS sequence"/>
</dbReference>
<dbReference type="InterPro" id="IPR025714">
    <property type="entry name" value="Methyltranfer_dom"/>
</dbReference>
<dbReference type="InterPro" id="IPR029063">
    <property type="entry name" value="SAM-dependent_MTases_sf"/>
</dbReference>
<evidence type="ECO:0000313" key="3">
    <source>
        <dbReference type="Proteomes" id="UP000765802"/>
    </source>
</evidence>
<name>A0ABR7MCX7_9BACT</name>